<dbReference type="InterPro" id="IPR019458">
    <property type="entry name" value="Est1-like_N"/>
</dbReference>
<feature type="domain" description="DNA/RNA-binding" evidence="2">
    <location>
        <begin position="188"/>
        <end position="476"/>
    </location>
</feature>
<dbReference type="OrthoDB" id="69928at2759"/>
<protein>
    <submittedName>
        <fullName evidence="4">TPR-like protein</fullName>
    </submittedName>
</protein>
<organism evidence="4 5">
    <name type="scientific">Glarea lozoyensis (strain ATCC 20868 / MF5171)</name>
    <dbReference type="NCBI Taxonomy" id="1116229"/>
    <lineage>
        <taxon>Eukaryota</taxon>
        <taxon>Fungi</taxon>
        <taxon>Dikarya</taxon>
        <taxon>Ascomycota</taxon>
        <taxon>Pezizomycotina</taxon>
        <taxon>Leotiomycetes</taxon>
        <taxon>Helotiales</taxon>
        <taxon>Helotiaceae</taxon>
        <taxon>Glarea</taxon>
    </lineage>
</organism>
<dbReference type="STRING" id="1116229.S3D8L7"/>
<dbReference type="RefSeq" id="XP_008079242.1">
    <property type="nucleotide sequence ID" value="XM_008081051.1"/>
</dbReference>
<evidence type="ECO:0000256" key="1">
    <source>
        <dbReference type="SAM" id="MobiDB-lite"/>
    </source>
</evidence>
<proteinExistence type="predicted"/>
<dbReference type="GeneID" id="19466156"/>
<evidence type="ECO:0000259" key="3">
    <source>
        <dbReference type="Pfam" id="PF10374"/>
    </source>
</evidence>
<dbReference type="eggNOG" id="KOG2162">
    <property type="taxonomic scope" value="Eukaryota"/>
</dbReference>
<dbReference type="KEGG" id="glz:GLAREA_07103"/>
<keyword evidence="5" id="KW-1185">Reference proteome</keyword>
<evidence type="ECO:0000259" key="2">
    <source>
        <dbReference type="Pfam" id="PF10373"/>
    </source>
</evidence>
<dbReference type="Pfam" id="PF10373">
    <property type="entry name" value="EST1_DNA_bind"/>
    <property type="match status" value="1"/>
</dbReference>
<evidence type="ECO:0000313" key="4">
    <source>
        <dbReference type="EMBL" id="EPE34090.1"/>
    </source>
</evidence>
<feature type="compositionally biased region" description="Polar residues" evidence="1">
    <location>
        <begin position="804"/>
        <end position="814"/>
    </location>
</feature>
<gene>
    <name evidence="4" type="ORF">GLAREA_07103</name>
</gene>
<reference evidence="4 5" key="1">
    <citation type="journal article" date="2013" name="BMC Genomics">
        <title>Genomics-driven discovery of the pneumocandin biosynthetic gene cluster in the fungus Glarea lozoyensis.</title>
        <authorList>
            <person name="Chen L."/>
            <person name="Yue Q."/>
            <person name="Zhang X."/>
            <person name="Xiang M."/>
            <person name="Wang C."/>
            <person name="Li S."/>
            <person name="Che Y."/>
            <person name="Ortiz-Lopez F.J."/>
            <person name="Bills G.F."/>
            <person name="Liu X."/>
            <person name="An Z."/>
        </authorList>
    </citation>
    <scope>NUCLEOTIDE SEQUENCE [LARGE SCALE GENOMIC DNA]</scope>
    <source>
        <strain evidence="5">ATCC 20868 / MF5171</strain>
    </source>
</reference>
<feature type="region of interest" description="Disordered" evidence="1">
    <location>
        <begin position="790"/>
        <end position="814"/>
    </location>
</feature>
<dbReference type="EMBL" id="KE145357">
    <property type="protein sequence ID" value="EPE34090.1"/>
    <property type="molecule type" value="Genomic_DNA"/>
</dbReference>
<dbReference type="Proteomes" id="UP000016922">
    <property type="component" value="Unassembled WGS sequence"/>
</dbReference>
<dbReference type="Pfam" id="PF10374">
    <property type="entry name" value="EST1"/>
    <property type="match status" value="1"/>
</dbReference>
<dbReference type="Gene3D" id="1.25.40.10">
    <property type="entry name" value="Tetratricopeptide repeat domain"/>
    <property type="match status" value="1"/>
</dbReference>
<name>S3D8L7_GLAL2</name>
<dbReference type="HOGENOM" id="CLU_013363_1_0_1"/>
<sequence>MSAQVMEKWSCALKIEKDLSSLLKDKAPRFDDVETLIEKLRLTCEGTIFLDFEFAQKESVERHLWDAHIKINGRYRKVVDHYRQGDKKKNVVERRKVEQRYVDFIKRSQFFYKGYIQRLASHFSGMKELRRIAHRLSLEALCVDERVKVSPEVEKLIDMSCHATLLKLGDLSRYRNNLRTKNRSWEPALGYYSLANDLDPNNGSAHNQMAVIALADGHHLDAVYHLYRAVAVNEPHPLAKGNLEIEFKKITAGWEKQRSQLKSDSLTTLVWWFVLLHARYYEGADFATREELEKEVLSRMALLLKEQQFGDTLEKFVLINIAAEYFAGEQVKGGNSNPAGIQAVRTFFFCLGFNVRVMCMLLQALEPELKESSSGEHLPSEESTSTQNHERVTPAMRRIIPALRQYCVWLVSQITVITAPIEDRRNADPYIKELWKSFADILTQIINVFPPQELKSVGYLLEEDESTEGFKPFWNPQYPQDCNPYFDHASHRIKSRVTDPGVERHLPAMEMQSRIRDIVLCGLVLQPQDQYPNVPVTVRDGAFIYIEEALPVAHVSESSQPFPQSLPQDQATQDISLPKAYQDSDISVPAPLQSVAAFESHTSLDHEMSYMVDNILDDADTTYGMGSSTADIMLRTSSNGQHHTRVRSIPKALPNLPGLGSETWTPKPDELKFSPIRQNHVLSSTYSPFSLGTPKQQMDGTYHAAQGPVYGPLSPRLVSLSSTSPINNYEEHGQNAFLTMTTDSWNSTSIDVNSPTNKNRYTTGAGLRTAAALANGNKSTFSTEMDMLEYKPSPIGSQRRKDTYNQTPPGGQGG</sequence>
<accession>S3D8L7</accession>
<dbReference type="OMA" id="QTPPCGQ"/>
<evidence type="ECO:0000313" key="5">
    <source>
        <dbReference type="Proteomes" id="UP000016922"/>
    </source>
</evidence>
<dbReference type="InterPro" id="IPR045153">
    <property type="entry name" value="Est1/Ebs1-like"/>
</dbReference>
<feature type="region of interest" description="Disordered" evidence="1">
    <location>
        <begin position="372"/>
        <end position="391"/>
    </location>
</feature>
<dbReference type="InterPro" id="IPR018834">
    <property type="entry name" value="DNA/RNA-bd_Est1-type"/>
</dbReference>
<feature type="domain" description="Telomerase activating protein Est1-like N-terminal" evidence="3">
    <location>
        <begin position="60"/>
        <end position="178"/>
    </location>
</feature>
<dbReference type="PANTHER" id="PTHR15696">
    <property type="entry name" value="SMG-7 SUPPRESSOR WITH MORPHOLOGICAL EFFECT ON GENITALIA PROTEIN 7"/>
    <property type="match status" value="1"/>
</dbReference>
<dbReference type="AlphaFoldDB" id="S3D8L7"/>
<dbReference type="PANTHER" id="PTHR15696:SF36">
    <property type="entry name" value="NONSENSE-MEDIATED MRNA DECAY FACTOR"/>
    <property type="match status" value="1"/>
</dbReference>
<dbReference type="SUPFAM" id="SSF48452">
    <property type="entry name" value="TPR-like"/>
    <property type="match status" value="1"/>
</dbReference>
<dbReference type="InterPro" id="IPR011990">
    <property type="entry name" value="TPR-like_helical_dom_sf"/>
</dbReference>